<evidence type="ECO:0000313" key="1">
    <source>
        <dbReference type="EMBL" id="OWZ22721.1"/>
    </source>
</evidence>
<comment type="caution">
    <text evidence="1">The sequence shown here is derived from an EMBL/GenBank/DDBJ whole genome shotgun (WGS) entry which is preliminary data.</text>
</comment>
<reference evidence="2" key="1">
    <citation type="submission" date="2017-03" db="EMBL/GenBank/DDBJ databases">
        <title>Phytopthora megakarya and P. palmivora, two closely related causual agents of cacao black pod achieved similar genome size and gene model numbers by different mechanisms.</title>
        <authorList>
            <person name="Ali S."/>
            <person name="Shao J."/>
            <person name="Larry D.J."/>
            <person name="Kronmiller B."/>
            <person name="Shen D."/>
            <person name="Strem M.D."/>
            <person name="Melnick R.L."/>
            <person name="Guiltinan M.J."/>
            <person name="Tyler B.M."/>
            <person name="Meinhardt L.W."/>
            <person name="Bailey B.A."/>
        </authorList>
    </citation>
    <scope>NUCLEOTIDE SEQUENCE [LARGE SCALE GENOMIC DNA]</scope>
    <source>
        <strain evidence="2">zdho120</strain>
    </source>
</reference>
<dbReference type="SUPFAM" id="SSF56672">
    <property type="entry name" value="DNA/RNA polymerases"/>
    <property type="match status" value="1"/>
</dbReference>
<organism evidence="1 2">
    <name type="scientific">Phytophthora megakarya</name>
    <dbReference type="NCBI Taxonomy" id="4795"/>
    <lineage>
        <taxon>Eukaryota</taxon>
        <taxon>Sar</taxon>
        <taxon>Stramenopiles</taxon>
        <taxon>Oomycota</taxon>
        <taxon>Peronosporomycetes</taxon>
        <taxon>Peronosporales</taxon>
        <taxon>Peronosporaceae</taxon>
        <taxon>Phytophthora</taxon>
    </lineage>
</organism>
<gene>
    <name evidence="1" type="ORF">PHMEG_0002516</name>
</gene>
<dbReference type="AlphaFoldDB" id="A0A225WYH6"/>
<dbReference type="InterPro" id="IPR043502">
    <property type="entry name" value="DNA/RNA_pol_sf"/>
</dbReference>
<name>A0A225WYH6_9STRA</name>
<dbReference type="OrthoDB" id="3863715at2759"/>
<keyword evidence="2" id="KW-1185">Reference proteome</keyword>
<protein>
    <recommendedName>
        <fullName evidence="3">Reverse transcriptase domain-containing protein</fullName>
    </recommendedName>
</protein>
<dbReference type="InterPro" id="IPR043128">
    <property type="entry name" value="Rev_trsase/Diguanyl_cyclase"/>
</dbReference>
<evidence type="ECO:0000313" key="2">
    <source>
        <dbReference type="Proteomes" id="UP000198211"/>
    </source>
</evidence>
<evidence type="ECO:0008006" key="3">
    <source>
        <dbReference type="Google" id="ProtNLM"/>
    </source>
</evidence>
<dbReference type="EMBL" id="NBNE01000114">
    <property type="protein sequence ID" value="OWZ22721.1"/>
    <property type="molecule type" value="Genomic_DNA"/>
</dbReference>
<dbReference type="Proteomes" id="UP000198211">
    <property type="component" value="Unassembled WGS sequence"/>
</dbReference>
<accession>A0A225WYH6</accession>
<sequence length="91" mass="10606">MQKVLAPLIPHSNLLWVNDVISCAPTVEEFVQVLRQFFLIVAKTRLKLNKAKTKIFKVELLWFGRLFSDACVRHDQHESTHYPNSIFPQQS</sequence>
<dbReference type="Gene3D" id="3.30.70.270">
    <property type="match status" value="1"/>
</dbReference>
<proteinExistence type="predicted"/>